<dbReference type="InterPro" id="IPR036280">
    <property type="entry name" value="Multihaem_cyt_sf"/>
</dbReference>
<feature type="domain" description="Cytochrome c-552/4" evidence="1">
    <location>
        <begin position="85"/>
        <end position="141"/>
    </location>
</feature>
<reference evidence="2" key="1">
    <citation type="submission" date="2016-10" db="EMBL/GenBank/DDBJ databases">
        <title>Sequence of Gallionella enrichment culture.</title>
        <authorList>
            <person name="Poehlein A."/>
            <person name="Muehling M."/>
            <person name="Daniel R."/>
        </authorList>
    </citation>
    <scope>NUCLEOTIDE SEQUENCE</scope>
</reference>
<dbReference type="AlphaFoldDB" id="A0A1J5S4S9"/>
<dbReference type="Gene3D" id="1.10.1130.10">
    <property type="entry name" value="Flavocytochrome C3, Chain A"/>
    <property type="match status" value="1"/>
</dbReference>
<dbReference type="EMBL" id="MLJW01000069">
    <property type="protein sequence ID" value="OIR03082.1"/>
    <property type="molecule type" value="Genomic_DNA"/>
</dbReference>
<evidence type="ECO:0000313" key="2">
    <source>
        <dbReference type="EMBL" id="OIR03082.1"/>
    </source>
</evidence>
<dbReference type="Pfam" id="PF13435">
    <property type="entry name" value="Cytochrome_C554"/>
    <property type="match status" value="1"/>
</dbReference>
<dbReference type="SUPFAM" id="SSF48695">
    <property type="entry name" value="Multiheme cytochromes"/>
    <property type="match status" value="1"/>
</dbReference>
<gene>
    <name evidence="2" type="ORF">GALL_148600</name>
</gene>
<evidence type="ECO:0000259" key="1">
    <source>
        <dbReference type="Pfam" id="PF13435"/>
    </source>
</evidence>
<dbReference type="InterPro" id="IPR023155">
    <property type="entry name" value="Cyt_c-552/4"/>
</dbReference>
<proteinExistence type="predicted"/>
<protein>
    <recommendedName>
        <fullName evidence="1">Cytochrome c-552/4 domain-containing protein</fullName>
    </recommendedName>
</protein>
<name>A0A1J5S4S9_9ZZZZ</name>
<comment type="caution">
    <text evidence="2">The sequence shown here is derived from an EMBL/GenBank/DDBJ whole genome shotgun (WGS) entry which is preliminary data.</text>
</comment>
<accession>A0A1J5S4S9</accession>
<sequence length="427" mass="45951">MEFTGWSSLAAIGLLFALAGGDPSTALGSPSVVSLTTNFASPARLNNSPDDNAAFLARHWQRPLAANGPAPGNFSALEASLSPAACGACHPRQFADWRSALHSHAMSPGLLGQLQAMGPGARDQHQACLRCHAPLAEQEDHLVDSLIAGRMLPPLADGASSADGLTCAGCHVRGNRRFGPPRSDGTVPAADAQLPHGGWQATPAFEDSRFCAACHQFEAGGPGLNGKPFENTYEEWRASRYAREGRTCQSCHMPQRRHLWRGIHDPAMVRSGLSIDAALVPAAAGRVAAELNVANTGVGHDFPTYVTPQVEVEIAQQDRQGQVILATVVRHLISRAVSLDLRVEYADTRLKPDERRRYGYDRPRHPLATAVVFSITVFPDAFYADFYRATLSDPAFRTGRAALLAALKRVTASPYQLYDARLPLPAR</sequence>
<organism evidence="2">
    <name type="scientific">mine drainage metagenome</name>
    <dbReference type="NCBI Taxonomy" id="410659"/>
    <lineage>
        <taxon>unclassified sequences</taxon>
        <taxon>metagenomes</taxon>
        <taxon>ecological metagenomes</taxon>
    </lineage>
</organism>